<feature type="transmembrane region" description="Helical" evidence="6">
    <location>
        <begin position="104"/>
        <end position="128"/>
    </location>
</feature>
<dbReference type="Proteomes" id="UP000244893">
    <property type="component" value="Unassembled WGS sequence"/>
</dbReference>
<keyword evidence="4 6" id="KW-1133">Transmembrane helix</keyword>
<dbReference type="GO" id="GO:0005886">
    <property type="term" value="C:plasma membrane"/>
    <property type="evidence" value="ECO:0007669"/>
    <property type="project" value="UniProtKB-ARBA"/>
</dbReference>
<dbReference type="InterPro" id="IPR003339">
    <property type="entry name" value="ABC/ECF_trnsptr_transmembrane"/>
</dbReference>
<feature type="transmembrane region" description="Helical" evidence="6">
    <location>
        <begin position="232"/>
        <end position="258"/>
    </location>
</feature>
<dbReference type="PANTHER" id="PTHR34857">
    <property type="entry name" value="SLL0384 PROTEIN"/>
    <property type="match status" value="1"/>
</dbReference>
<comment type="caution">
    <text evidence="7">The sequence shown here is derived from an EMBL/GenBank/DDBJ whole genome shotgun (WGS) entry which is preliminary data.</text>
</comment>
<feature type="transmembrane region" description="Helical" evidence="6">
    <location>
        <begin position="62"/>
        <end position="83"/>
    </location>
</feature>
<evidence type="ECO:0000256" key="3">
    <source>
        <dbReference type="ARBA" id="ARBA00022692"/>
    </source>
</evidence>
<reference evidence="7 8" key="1">
    <citation type="submission" date="2018-05" db="EMBL/GenBank/DDBJ databases">
        <title>Amnibacterium sp. M8JJ-5, whole genome shotgun sequence.</title>
        <authorList>
            <person name="Tuo L."/>
        </authorList>
    </citation>
    <scope>NUCLEOTIDE SEQUENCE [LARGE SCALE GENOMIC DNA]</scope>
    <source>
        <strain evidence="7 8">M8JJ-5</strain>
    </source>
</reference>
<organism evidence="7 8">
    <name type="scientific">Amnibacterium flavum</name>
    <dbReference type="NCBI Taxonomy" id="2173173"/>
    <lineage>
        <taxon>Bacteria</taxon>
        <taxon>Bacillati</taxon>
        <taxon>Actinomycetota</taxon>
        <taxon>Actinomycetes</taxon>
        <taxon>Micrococcales</taxon>
        <taxon>Microbacteriaceae</taxon>
        <taxon>Amnibacterium</taxon>
    </lineage>
</organism>
<keyword evidence="3 6" id="KW-0812">Transmembrane</keyword>
<dbReference type="CDD" id="cd16914">
    <property type="entry name" value="EcfT"/>
    <property type="match status" value="1"/>
</dbReference>
<dbReference type="InterPro" id="IPR051611">
    <property type="entry name" value="ECF_transporter_component"/>
</dbReference>
<sequence length="261" mass="27738">MTSLLVVERTTAMHRVNPVAKLLAALTIAIVLVLTIDVVSAGVALAVEALLLPFAGVRPRTFWIRTAPVWIAAPLAALTIALYGQPGGTVHFSWFLIHVSDGSLHLALATSLRVLAIGLPSVVLFITIDPTDLADGLAQVLHLPSRFVLGALAGMRLVGLFAQDWQALEAARRARGVADRGRIRRFLGMAFALLVLSVRRGSKLATAMEGRAFGAPVRRTWARESRFGAAEWTVVAAGLLIAALAVVVSVATGSWNFIGAR</sequence>
<accession>A0A2V1HQP0</accession>
<evidence type="ECO:0000256" key="6">
    <source>
        <dbReference type="SAM" id="Phobius"/>
    </source>
</evidence>
<dbReference type="PANTHER" id="PTHR34857:SF2">
    <property type="entry name" value="SLL0384 PROTEIN"/>
    <property type="match status" value="1"/>
</dbReference>
<proteinExistence type="predicted"/>
<comment type="subcellular location">
    <subcellularLocation>
        <location evidence="1">Membrane</location>
        <topology evidence="1">Multi-pass membrane protein</topology>
    </subcellularLocation>
</comment>
<evidence type="ECO:0000256" key="4">
    <source>
        <dbReference type="ARBA" id="ARBA00022989"/>
    </source>
</evidence>
<evidence type="ECO:0000313" key="8">
    <source>
        <dbReference type="Proteomes" id="UP000244893"/>
    </source>
</evidence>
<keyword evidence="2" id="KW-1003">Cell membrane</keyword>
<evidence type="ECO:0000256" key="5">
    <source>
        <dbReference type="ARBA" id="ARBA00023136"/>
    </source>
</evidence>
<keyword evidence="8" id="KW-1185">Reference proteome</keyword>
<dbReference type="AlphaFoldDB" id="A0A2V1HQP0"/>
<feature type="transmembrane region" description="Helical" evidence="6">
    <location>
        <begin position="183"/>
        <end position="201"/>
    </location>
</feature>
<dbReference type="Pfam" id="PF02361">
    <property type="entry name" value="CbiQ"/>
    <property type="match status" value="1"/>
</dbReference>
<name>A0A2V1HQP0_9MICO</name>
<evidence type="ECO:0000256" key="1">
    <source>
        <dbReference type="ARBA" id="ARBA00004141"/>
    </source>
</evidence>
<dbReference type="OrthoDB" id="6400at2"/>
<evidence type="ECO:0000313" key="7">
    <source>
        <dbReference type="EMBL" id="PVZ93952.1"/>
    </source>
</evidence>
<keyword evidence="5 6" id="KW-0472">Membrane</keyword>
<feature type="transmembrane region" description="Helical" evidence="6">
    <location>
        <begin position="140"/>
        <end position="162"/>
    </location>
</feature>
<protein>
    <submittedName>
        <fullName evidence="7">ABC transporter</fullName>
    </submittedName>
</protein>
<evidence type="ECO:0000256" key="2">
    <source>
        <dbReference type="ARBA" id="ARBA00022475"/>
    </source>
</evidence>
<dbReference type="EMBL" id="QEOP01000002">
    <property type="protein sequence ID" value="PVZ93952.1"/>
    <property type="molecule type" value="Genomic_DNA"/>
</dbReference>
<gene>
    <name evidence="7" type="ORF">DDQ50_09300</name>
</gene>
<dbReference type="RefSeq" id="WP_116756466.1">
    <property type="nucleotide sequence ID" value="NZ_JBHUEX010000001.1"/>
</dbReference>